<sequence>MMAAALSRVMGLFSMSLLATSCANAPLEQSGALTSYADLEPADGLLAKSKILIHKDEVLAARTVRIVPTIFAAGAQNEGISDEQRKLVANAIDRSICFGLSDRLEVVPASQPADLTVHAVVTHMDATDEKAVAATKIASVAKSVLLPGIPVPTPRLPIGLGSLSLEAEARSADGRPAAVMVWGQGANMLSGSARVSAAGDAYELASTFGDDFSKMLVTGENPFKTLSGPPPAERIQSLTGGAPKFAACDVFGRAPGFNGLVSGIVGAPPEWTDKGGEAASTPSASTPTAQ</sequence>
<evidence type="ECO:0000313" key="3">
    <source>
        <dbReference type="EMBL" id="MFG1253008.1"/>
    </source>
</evidence>
<feature type="chain" id="PRO_5047188397" evidence="2">
    <location>
        <begin position="26"/>
        <end position="290"/>
    </location>
</feature>
<comment type="caution">
    <text evidence="3">The sequence shown here is derived from an EMBL/GenBank/DDBJ whole genome shotgun (WGS) entry which is preliminary data.</text>
</comment>
<evidence type="ECO:0000256" key="2">
    <source>
        <dbReference type="SAM" id="SignalP"/>
    </source>
</evidence>
<keyword evidence="4" id="KW-1185">Reference proteome</keyword>
<proteinExistence type="predicted"/>
<evidence type="ECO:0000313" key="4">
    <source>
        <dbReference type="Proteomes" id="UP001604043"/>
    </source>
</evidence>
<name>A0ABW6ZGR4_9HYPH</name>
<dbReference type="RefSeq" id="WP_374254470.1">
    <property type="nucleotide sequence ID" value="NZ_JBAFUR010000003.1"/>
</dbReference>
<feature type="region of interest" description="Disordered" evidence="1">
    <location>
        <begin position="268"/>
        <end position="290"/>
    </location>
</feature>
<dbReference type="EMBL" id="JBAFUR010000003">
    <property type="protein sequence ID" value="MFG1253008.1"/>
    <property type="molecule type" value="Genomic_DNA"/>
</dbReference>
<feature type="compositionally biased region" description="Low complexity" evidence="1">
    <location>
        <begin position="278"/>
        <end position="290"/>
    </location>
</feature>
<keyword evidence="2" id="KW-0732">Signal</keyword>
<feature type="signal peptide" evidence="2">
    <location>
        <begin position="1"/>
        <end position="25"/>
    </location>
</feature>
<gene>
    <name evidence="3" type="ORF">V5F30_12430</name>
</gene>
<accession>A0ABW6ZGR4</accession>
<evidence type="ECO:0000256" key="1">
    <source>
        <dbReference type="SAM" id="MobiDB-lite"/>
    </source>
</evidence>
<dbReference type="InterPro" id="IPR021747">
    <property type="entry name" value="DUF3313"/>
</dbReference>
<protein>
    <submittedName>
        <fullName evidence="3">DUF3313 domain-containing protein</fullName>
    </submittedName>
</protein>
<dbReference type="Proteomes" id="UP001604043">
    <property type="component" value="Unassembled WGS sequence"/>
</dbReference>
<dbReference type="Pfam" id="PF11769">
    <property type="entry name" value="DUF3313"/>
    <property type="match status" value="1"/>
</dbReference>
<reference evidence="3 4" key="1">
    <citation type="submission" date="2024-02" db="EMBL/GenBank/DDBJ databases">
        <title>Expansion and revision of Xanthobacter and proposal of Roseixanthobacter gen. nov.</title>
        <authorList>
            <person name="Soltysiak M.P.M."/>
            <person name="Jalihal A."/>
            <person name="Ory A."/>
            <person name="Chrisophersen C."/>
            <person name="Lee A.D."/>
            <person name="Boulton J."/>
            <person name="Springer M."/>
        </authorList>
    </citation>
    <scope>NUCLEOTIDE SEQUENCE [LARGE SCALE GENOMIC DNA]</scope>
    <source>
        <strain evidence="3 4">CB5</strain>
    </source>
</reference>
<organism evidence="3 4">
    <name type="scientific">Xanthobacter aminoxidans</name>
    <dbReference type="NCBI Taxonomy" id="186280"/>
    <lineage>
        <taxon>Bacteria</taxon>
        <taxon>Pseudomonadati</taxon>
        <taxon>Pseudomonadota</taxon>
        <taxon>Alphaproteobacteria</taxon>
        <taxon>Hyphomicrobiales</taxon>
        <taxon>Xanthobacteraceae</taxon>
        <taxon>Xanthobacter</taxon>
    </lineage>
</organism>